<dbReference type="Gene3D" id="3.50.90.10">
    <property type="entry name" value="YerB-like"/>
    <property type="match status" value="1"/>
</dbReference>
<protein>
    <submittedName>
        <fullName evidence="4">DUF3048 domain-containing protein</fullName>
    </submittedName>
</protein>
<dbReference type="Pfam" id="PF11258">
    <property type="entry name" value="DUF3048"/>
    <property type="match status" value="1"/>
</dbReference>
<evidence type="ECO:0000313" key="5">
    <source>
        <dbReference type="Proteomes" id="UP001597448"/>
    </source>
</evidence>
<evidence type="ECO:0000313" key="4">
    <source>
        <dbReference type="EMBL" id="MFD2408979.1"/>
    </source>
</evidence>
<dbReference type="InterPro" id="IPR035328">
    <property type="entry name" value="DUF3048_C"/>
</dbReference>
<feature type="chain" id="PRO_5047227200" evidence="1">
    <location>
        <begin position="32"/>
        <end position="372"/>
    </location>
</feature>
<dbReference type="EMBL" id="JBHUKY010000011">
    <property type="protein sequence ID" value="MFD2408979.1"/>
    <property type="molecule type" value="Genomic_DNA"/>
</dbReference>
<feature type="domain" description="DUF3048" evidence="3">
    <location>
        <begin position="241"/>
        <end position="350"/>
    </location>
</feature>
<name>A0ABW5F307_9BACL</name>
<keyword evidence="5" id="KW-1185">Reference proteome</keyword>
<dbReference type="InterPro" id="IPR023158">
    <property type="entry name" value="YerB-like_sf"/>
</dbReference>
<dbReference type="RefSeq" id="WP_379258025.1">
    <property type="nucleotide sequence ID" value="NZ_JBHSVQ010000001.1"/>
</dbReference>
<dbReference type="SUPFAM" id="SSF159774">
    <property type="entry name" value="YerB-like"/>
    <property type="match status" value="1"/>
</dbReference>
<accession>A0ABW5F307</accession>
<gene>
    <name evidence="4" type="ORF">ACFSX3_03815</name>
</gene>
<feature type="signal peptide" evidence="1">
    <location>
        <begin position="1"/>
        <end position="31"/>
    </location>
</feature>
<evidence type="ECO:0000259" key="2">
    <source>
        <dbReference type="Pfam" id="PF11258"/>
    </source>
</evidence>
<reference evidence="5" key="1">
    <citation type="journal article" date="2019" name="Int. J. Syst. Evol. Microbiol.">
        <title>The Global Catalogue of Microorganisms (GCM) 10K type strain sequencing project: providing services to taxonomists for standard genome sequencing and annotation.</title>
        <authorList>
            <consortium name="The Broad Institute Genomics Platform"/>
            <consortium name="The Broad Institute Genome Sequencing Center for Infectious Disease"/>
            <person name="Wu L."/>
            <person name="Ma J."/>
        </authorList>
    </citation>
    <scope>NUCLEOTIDE SEQUENCE [LARGE SCALE GENOMIC DNA]</scope>
    <source>
        <strain evidence="5">CCM 8725</strain>
    </source>
</reference>
<keyword evidence="1" id="KW-0732">Signal</keyword>
<sequence>MSIPMNRYVSRPVYALVLAAALLSACSNEQASPVPVPTSAPTAAPTLEPLPTEAAEQTPTPAPAAGVVSGLTGLAAEEGSLPRPLAVMINNAPAARPQSGISEADILYEVLAEGGITRLIGIFQSHAGVVKIGPIRSIRPYLLDIGESYGGVTVHAGGSPDAYAILQRQKKADMDEIGRAGAYFWRDKERKAPHNLYSNAAKLREGAAKLGYAESVKVPGFLFNDPDYIPVEGTPALELSVNFLLKSYNVGYKYNAEQRTYARWVNGKPHLDLNNNRPVEAANIIVMGSDHKVLDDIGRLQVDTELGGEAVLLQRGVSIKGKWSRSPGDIIRFVKKDGKEALMFPGLTHILIVPNSPSFSSHVEYTLAPASR</sequence>
<comment type="caution">
    <text evidence="4">The sequence shown here is derived from an EMBL/GenBank/DDBJ whole genome shotgun (WGS) entry which is preliminary data.</text>
</comment>
<proteinExistence type="predicted"/>
<dbReference type="Proteomes" id="UP001597448">
    <property type="component" value="Unassembled WGS sequence"/>
</dbReference>
<organism evidence="4 5">
    <name type="scientific">Paenibacillus rhizoplanae</name>
    <dbReference type="NCBI Taxonomy" id="1917181"/>
    <lineage>
        <taxon>Bacteria</taxon>
        <taxon>Bacillati</taxon>
        <taxon>Bacillota</taxon>
        <taxon>Bacilli</taxon>
        <taxon>Bacillales</taxon>
        <taxon>Paenibacillaceae</taxon>
        <taxon>Paenibacillus</taxon>
    </lineage>
</organism>
<dbReference type="InterPro" id="IPR021416">
    <property type="entry name" value="DUF3048_N"/>
</dbReference>
<evidence type="ECO:0000259" key="3">
    <source>
        <dbReference type="Pfam" id="PF17479"/>
    </source>
</evidence>
<dbReference type="Pfam" id="PF17479">
    <property type="entry name" value="DUF3048_C"/>
    <property type="match status" value="1"/>
</dbReference>
<evidence type="ECO:0000256" key="1">
    <source>
        <dbReference type="SAM" id="SignalP"/>
    </source>
</evidence>
<feature type="domain" description="DUF3048" evidence="2">
    <location>
        <begin position="71"/>
        <end position="212"/>
    </location>
</feature>
<dbReference type="PROSITE" id="PS51257">
    <property type="entry name" value="PROKAR_LIPOPROTEIN"/>
    <property type="match status" value="1"/>
</dbReference>